<dbReference type="Proteomes" id="UP000433483">
    <property type="component" value="Unassembled WGS sequence"/>
</dbReference>
<dbReference type="EMBL" id="QXFZ01004630">
    <property type="protein sequence ID" value="KAE9063531.1"/>
    <property type="molecule type" value="Genomic_DNA"/>
</dbReference>
<dbReference type="InterPro" id="IPR036554">
    <property type="entry name" value="GHMP_kinase_C_sf"/>
</dbReference>
<dbReference type="Gene3D" id="3.30.70.890">
    <property type="entry name" value="GHMP kinase, C-terminal domain"/>
    <property type="match status" value="1"/>
</dbReference>
<evidence type="ECO:0000256" key="1">
    <source>
        <dbReference type="ARBA" id="ARBA00022741"/>
    </source>
</evidence>
<keyword evidence="1" id="KW-0547">Nucleotide-binding</keyword>
<dbReference type="EMBL" id="QXGC01004674">
    <property type="protein sequence ID" value="KAE9168281.1"/>
    <property type="molecule type" value="Genomic_DNA"/>
</dbReference>
<evidence type="ECO:0000313" key="12">
    <source>
        <dbReference type="Proteomes" id="UP000429523"/>
    </source>
</evidence>
<evidence type="ECO:0000313" key="13">
    <source>
        <dbReference type="Proteomes" id="UP000433483"/>
    </source>
</evidence>
<dbReference type="EMBL" id="QXGB01004531">
    <property type="protein sequence ID" value="KAE9165902.1"/>
    <property type="molecule type" value="Genomic_DNA"/>
</dbReference>
<dbReference type="SUPFAM" id="SSF55060">
    <property type="entry name" value="GHMP Kinase, C-terminal domain"/>
    <property type="match status" value="1"/>
</dbReference>
<reference evidence="12 13" key="1">
    <citation type="submission" date="2018-08" db="EMBL/GenBank/DDBJ databases">
        <title>Genomic investigation of the strawberry pathogen Phytophthora fragariae indicates pathogenicity is determined by transcriptional variation in three key races.</title>
        <authorList>
            <person name="Adams T.M."/>
            <person name="Armitage A.D."/>
            <person name="Sobczyk M.K."/>
            <person name="Bates H.J."/>
            <person name="Dunwell J.M."/>
            <person name="Nellist C.F."/>
            <person name="Harrison R.J."/>
        </authorList>
    </citation>
    <scope>NUCLEOTIDE SEQUENCE [LARGE SCALE GENOMIC DNA]</scope>
    <source>
        <strain evidence="11 14">A4</strain>
        <strain evidence="10 15">BC-1</strain>
        <strain evidence="9 19">BC-23</strain>
        <strain evidence="8 13">NOV-27</strain>
        <strain evidence="7 16">NOV-5</strain>
        <strain evidence="6 17">NOV-71</strain>
        <strain evidence="3 12">NOV-9</strain>
        <strain evidence="5 20">ONT-3</strain>
        <strain evidence="4 18">SCRP245</strain>
    </source>
</reference>
<dbReference type="Proteomes" id="UP000476176">
    <property type="component" value="Unassembled WGS sequence"/>
</dbReference>
<dbReference type="GO" id="GO:0004335">
    <property type="term" value="F:galactokinase activity"/>
    <property type="evidence" value="ECO:0007669"/>
    <property type="project" value="TreeGrafter"/>
</dbReference>
<evidence type="ECO:0000313" key="11">
    <source>
        <dbReference type="EMBL" id="KAE9269606.1"/>
    </source>
</evidence>
<evidence type="ECO:0000313" key="3">
    <source>
        <dbReference type="EMBL" id="KAE8919838.1"/>
    </source>
</evidence>
<dbReference type="EMBL" id="QXGF01004403">
    <property type="protein sequence ID" value="KAE8919838.1"/>
    <property type="molecule type" value="Genomic_DNA"/>
</dbReference>
<gene>
    <name evidence="11" type="ORF">PF001_g29150</name>
    <name evidence="10" type="ORF">PF002_g29893</name>
    <name evidence="9" type="ORF">PF004_g28553</name>
    <name evidence="8" type="ORF">PF005_g29416</name>
    <name evidence="7" type="ORF">PF006_g29157</name>
    <name evidence="6" type="ORF">PF007_g29519</name>
    <name evidence="3" type="ORF">PF009_g29862</name>
    <name evidence="5" type="ORF">PF010_g29021</name>
    <name evidence="4" type="ORF">PF011_g28558</name>
</gene>
<evidence type="ECO:0000313" key="19">
    <source>
        <dbReference type="Proteomes" id="UP000476176"/>
    </source>
</evidence>
<dbReference type="EMBL" id="QXGA01004712">
    <property type="protein sequence ID" value="KAE9071405.1"/>
    <property type="molecule type" value="Genomic_DNA"/>
</dbReference>
<accession>A0A6A3DPA6</accession>
<dbReference type="EMBL" id="QXFW01004687">
    <property type="protein sequence ID" value="KAE8964738.1"/>
    <property type="molecule type" value="Genomic_DNA"/>
</dbReference>
<dbReference type="GO" id="GO:0005524">
    <property type="term" value="F:ATP binding"/>
    <property type="evidence" value="ECO:0007669"/>
    <property type="project" value="UniProtKB-KW"/>
</dbReference>
<evidence type="ECO:0000313" key="5">
    <source>
        <dbReference type="EMBL" id="KAE9063366.1"/>
    </source>
</evidence>
<dbReference type="Proteomes" id="UP000437068">
    <property type="component" value="Unassembled WGS sequence"/>
</dbReference>
<dbReference type="GO" id="GO:0005829">
    <property type="term" value="C:cytosol"/>
    <property type="evidence" value="ECO:0007669"/>
    <property type="project" value="TreeGrafter"/>
</dbReference>
<sequence length="157" mass="17171">MAFQDPYAVVFLPSSSCATRTSSTSSTAASTRSTCCSTRQSSRRCKPTVTREMTHLRYATVPELDSMREALGDQVVYRRARHVIMEGERTVAVVDHIRVCQYAEAGSSCSESHESLCDDYVVSTPDLDHLVETARGCEGVFGARMTGGFCGRIVALM</sequence>
<dbReference type="Proteomes" id="UP000488956">
    <property type="component" value="Unassembled WGS sequence"/>
</dbReference>
<evidence type="ECO:0000313" key="6">
    <source>
        <dbReference type="EMBL" id="KAE9063531.1"/>
    </source>
</evidence>
<dbReference type="EMBL" id="QXGD01004331">
    <property type="protein sequence ID" value="KAE9171179.1"/>
    <property type="molecule type" value="Genomic_DNA"/>
</dbReference>
<evidence type="ECO:0000313" key="20">
    <source>
        <dbReference type="Proteomes" id="UP000488956"/>
    </source>
</evidence>
<dbReference type="Proteomes" id="UP000429523">
    <property type="component" value="Unassembled WGS sequence"/>
</dbReference>
<keyword evidence="2" id="KW-0067">ATP-binding</keyword>
<name>A0A6A3DPA6_9STRA</name>
<dbReference type="EMBL" id="QXFX01004622">
    <property type="protein sequence ID" value="KAE9063366.1"/>
    <property type="molecule type" value="Genomic_DNA"/>
</dbReference>
<dbReference type="GO" id="GO:0006012">
    <property type="term" value="P:galactose metabolic process"/>
    <property type="evidence" value="ECO:0007669"/>
    <property type="project" value="TreeGrafter"/>
</dbReference>
<protein>
    <submittedName>
        <fullName evidence="3">Uncharacterized protein</fullName>
    </submittedName>
</protein>
<evidence type="ECO:0000313" key="7">
    <source>
        <dbReference type="EMBL" id="KAE9071405.1"/>
    </source>
</evidence>
<evidence type="ECO:0000313" key="14">
    <source>
        <dbReference type="Proteomes" id="UP000437068"/>
    </source>
</evidence>
<dbReference type="Proteomes" id="UP000440367">
    <property type="component" value="Unassembled WGS sequence"/>
</dbReference>
<dbReference type="Proteomes" id="UP000460718">
    <property type="component" value="Unassembled WGS sequence"/>
</dbReference>
<proteinExistence type="predicted"/>
<keyword evidence="13" id="KW-1185">Reference proteome</keyword>
<dbReference type="Proteomes" id="UP000440732">
    <property type="component" value="Unassembled WGS sequence"/>
</dbReference>
<evidence type="ECO:0000313" key="18">
    <source>
        <dbReference type="Proteomes" id="UP000460718"/>
    </source>
</evidence>
<evidence type="ECO:0000313" key="17">
    <source>
        <dbReference type="Proteomes" id="UP000441208"/>
    </source>
</evidence>
<dbReference type="EMBL" id="QXGE01004745">
    <property type="protein sequence ID" value="KAE9269606.1"/>
    <property type="molecule type" value="Genomic_DNA"/>
</dbReference>
<evidence type="ECO:0000313" key="16">
    <source>
        <dbReference type="Proteomes" id="UP000440732"/>
    </source>
</evidence>
<evidence type="ECO:0000313" key="8">
    <source>
        <dbReference type="EMBL" id="KAE9165902.1"/>
    </source>
</evidence>
<dbReference type="PANTHER" id="PTHR10457">
    <property type="entry name" value="MEVALONATE KINASE/GALACTOKINASE"/>
    <property type="match status" value="1"/>
</dbReference>
<dbReference type="OrthoDB" id="275179at2759"/>
<dbReference type="PANTHER" id="PTHR10457:SF7">
    <property type="entry name" value="GALACTOKINASE-RELATED"/>
    <property type="match status" value="1"/>
</dbReference>
<evidence type="ECO:0000313" key="4">
    <source>
        <dbReference type="EMBL" id="KAE8964738.1"/>
    </source>
</evidence>
<comment type="caution">
    <text evidence="3">The sequence shown here is derived from an EMBL/GenBank/DDBJ whole genome shotgun (WGS) entry which is preliminary data.</text>
</comment>
<dbReference type="AlphaFoldDB" id="A0A6A3DPA6"/>
<evidence type="ECO:0000313" key="9">
    <source>
        <dbReference type="EMBL" id="KAE9168281.1"/>
    </source>
</evidence>
<evidence type="ECO:0000313" key="15">
    <source>
        <dbReference type="Proteomes" id="UP000440367"/>
    </source>
</evidence>
<evidence type="ECO:0000313" key="10">
    <source>
        <dbReference type="EMBL" id="KAE9171179.1"/>
    </source>
</evidence>
<dbReference type="Proteomes" id="UP000441208">
    <property type="component" value="Unassembled WGS sequence"/>
</dbReference>
<organism evidence="3 12">
    <name type="scientific">Phytophthora fragariae</name>
    <dbReference type="NCBI Taxonomy" id="53985"/>
    <lineage>
        <taxon>Eukaryota</taxon>
        <taxon>Sar</taxon>
        <taxon>Stramenopiles</taxon>
        <taxon>Oomycota</taxon>
        <taxon>Peronosporomycetes</taxon>
        <taxon>Peronosporales</taxon>
        <taxon>Peronosporaceae</taxon>
        <taxon>Phytophthora</taxon>
    </lineage>
</organism>
<evidence type="ECO:0000256" key="2">
    <source>
        <dbReference type="ARBA" id="ARBA00022840"/>
    </source>
</evidence>